<dbReference type="FunFam" id="1.25.40.990:FF:000053">
    <property type="entry name" value="Predicted protein"/>
    <property type="match status" value="1"/>
</dbReference>
<dbReference type="GO" id="GO:0005634">
    <property type="term" value="C:nucleus"/>
    <property type="evidence" value="ECO:0000318"/>
    <property type="project" value="GO_Central"/>
</dbReference>
<dbReference type="Gene3D" id="1.25.40.990">
    <property type="match status" value="2"/>
</dbReference>
<evidence type="ECO:0008006" key="6">
    <source>
        <dbReference type="Google" id="ProtNLM"/>
    </source>
</evidence>
<dbReference type="RefSeq" id="XP_002114924.1">
    <property type="nucleotide sequence ID" value="XM_002114888.1"/>
</dbReference>
<evidence type="ECO:0000313" key="4">
    <source>
        <dbReference type="EMBL" id="EDV22380.1"/>
    </source>
</evidence>
<organism evidence="4 5">
    <name type="scientific">Trichoplax adhaerens</name>
    <name type="common">Trichoplax reptans</name>
    <dbReference type="NCBI Taxonomy" id="10228"/>
    <lineage>
        <taxon>Eukaryota</taxon>
        <taxon>Metazoa</taxon>
        <taxon>Placozoa</taxon>
        <taxon>Uniplacotomia</taxon>
        <taxon>Trichoplacea</taxon>
        <taxon>Trichoplacidae</taxon>
        <taxon>Trichoplax</taxon>
    </lineage>
</organism>
<dbReference type="GO" id="GO:0070390">
    <property type="term" value="C:transcription export complex 2"/>
    <property type="evidence" value="ECO:0000318"/>
    <property type="project" value="GO_Central"/>
</dbReference>
<dbReference type="FunCoup" id="B3S416">
    <property type="interactions" value="2241"/>
</dbReference>
<feature type="compositionally biased region" description="Polar residues" evidence="1">
    <location>
        <begin position="300"/>
        <end position="326"/>
    </location>
</feature>
<dbReference type="GO" id="GO:0006406">
    <property type="term" value="P:mRNA export from nucleus"/>
    <property type="evidence" value="ECO:0000318"/>
    <property type="project" value="GO_Central"/>
</dbReference>
<feature type="compositionally biased region" description="Polar residues" evidence="1">
    <location>
        <begin position="1"/>
        <end position="10"/>
    </location>
</feature>
<feature type="compositionally biased region" description="Basic and acidic residues" evidence="1">
    <location>
        <begin position="194"/>
        <end position="209"/>
    </location>
</feature>
<dbReference type="PANTHER" id="PTHR12436">
    <property type="entry name" value="80 KDA MCM3-ASSOCIATED PROTEIN"/>
    <property type="match status" value="1"/>
</dbReference>
<dbReference type="eggNOG" id="KOG1860">
    <property type="taxonomic scope" value="Eukaryota"/>
</dbReference>
<feature type="domain" description="SAC3/GANP/THP3 conserved" evidence="2">
    <location>
        <begin position="558"/>
        <end position="650"/>
    </location>
</feature>
<reference evidence="4 5" key="1">
    <citation type="journal article" date="2008" name="Nature">
        <title>The Trichoplax genome and the nature of placozoans.</title>
        <authorList>
            <person name="Srivastava M."/>
            <person name="Begovic E."/>
            <person name="Chapman J."/>
            <person name="Putnam N.H."/>
            <person name="Hellsten U."/>
            <person name="Kawashima T."/>
            <person name="Kuo A."/>
            <person name="Mitros T."/>
            <person name="Salamov A."/>
            <person name="Carpenter M.L."/>
            <person name="Signorovitch A.Y."/>
            <person name="Moreno M.A."/>
            <person name="Kamm K."/>
            <person name="Grimwood J."/>
            <person name="Schmutz J."/>
            <person name="Shapiro H."/>
            <person name="Grigoriev I.V."/>
            <person name="Buss L.W."/>
            <person name="Schierwater B."/>
            <person name="Dellaporta S.L."/>
            <person name="Rokhsar D.S."/>
        </authorList>
    </citation>
    <scope>NUCLEOTIDE SEQUENCE [LARGE SCALE GENOMIC DNA]</scope>
    <source>
        <strain evidence="4 5">Grell-BS-1999</strain>
    </source>
</reference>
<gene>
    <name evidence="4" type="ORF">TRIADDRAFT_58920</name>
</gene>
<dbReference type="GeneID" id="6756137"/>
<dbReference type="EMBL" id="DS985249">
    <property type="protein sequence ID" value="EDV22380.1"/>
    <property type="molecule type" value="Genomic_DNA"/>
</dbReference>
<accession>B3S416</accession>
<dbReference type="InterPro" id="IPR045107">
    <property type="entry name" value="SAC3/GANP/THP3"/>
</dbReference>
<dbReference type="InParanoid" id="B3S416"/>
<dbReference type="HOGENOM" id="CLU_240851_0_0_1"/>
<feature type="domain" description="SAC3/GANP/THP3 conserved" evidence="2">
    <location>
        <begin position="698"/>
        <end position="825"/>
    </location>
</feature>
<feature type="compositionally biased region" description="Basic and acidic residues" evidence="1">
    <location>
        <begin position="219"/>
        <end position="232"/>
    </location>
</feature>
<dbReference type="CTD" id="6756137"/>
<dbReference type="OrthoDB" id="21502at2759"/>
<feature type="compositionally biased region" description="Polar residues" evidence="1">
    <location>
        <begin position="262"/>
        <end position="292"/>
    </location>
</feature>
<dbReference type="Pfam" id="PF03399">
    <property type="entry name" value="SAC3_GANP"/>
    <property type="match status" value="2"/>
</dbReference>
<dbReference type="Proteomes" id="UP000009022">
    <property type="component" value="Unassembled WGS sequence"/>
</dbReference>
<name>B3S416_TRIAD</name>
<dbReference type="GO" id="GO:0005737">
    <property type="term" value="C:cytoplasm"/>
    <property type="evidence" value="ECO:0000318"/>
    <property type="project" value="GO_Central"/>
</dbReference>
<dbReference type="InterPro" id="IPR005062">
    <property type="entry name" value="SAC3/GANP/THP3_conserved"/>
</dbReference>
<feature type="domain" description="Germinal-centre associated nuclear protein MCM3AP" evidence="3">
    <location>
        <begin position="1269"/>
        <end position="1455"/>
    </location>
</feature>
<dbReference type="PhylomeDB" id="B3S416"/>
<dbReference type="KEGG" id="tad:TRIADDRAFT_58920"/>
<evidence type="ECO:0000259" key="3">
    <source>
        <dbReference type="Pfam" id="PF16769"/>
    </source>
</evidence>
<feature type="region of interest" description="Disordered" evidence="1">
    <location>
        <begin position="255"/>
        <end position="329"/>
    </location>
</feature>
<keyword evidence="5" id="KW-1185">Reference proteome</keyword>
<proteinExistence type="predicted"/>
<feature type="region of interest" description="Disordered" evidence="1">
    <location>
        <begin position="189"/>
        <end position="243"/>
    </location>
</feature>
<sequence>MFRPDQNTGDESIPFATGATQNVKNRLRMGAKRGGTLRNPRSRGRIGRGSRNTARDRFSGAIPDDAVEMTDVSGGSKNIFSRLGNNKKNSQQISNKKAASFKIPTEAYNKPKQSNFVTMTQAPTTDFSSSNDVFPTLNKEPSQAFMQDTDPAIPVQFGNTATSGVGNSVFSRLGNNQITNSSQVVDQGFSSNNFKKDSTIQGKDEHYEQSQRVSSRGNRGAERGRIRGDRGRGGRSRGRGRGRVKVGPVVTALFSGRGRGQYPSNTARGSPLQRRNISRQRGTGRGTPSNINEEYLGYEQGNSNESDLVSTNESLDTDVTPNSTAGRKQFRKPFRNTGQLSLTWAKRGIGRIGALPSPTARVPQTLAQKQRLSSGQKVNPHKGSYKVDHRFEYDANLQEKSATMGANFSTIDNNNLKVMQTDGRNFKDLASANNSSLSETGNFSGFPDFNRATSQDFKKSQDNVVNAFTDIVDKRMRASKQNDTPLVMAQPPNLTRVTKATAEGKLTAAALPFKDKIANDIGECYDILLEIDTNLRKERPPESVSEQEKKAFGTCREMCPEIEYYRRAKQDRFSIYESEPGRKHFVRAIAVKEYSGSAADKDEPMPYELRPVKTLSLTMDYIIVKVINGDRRDVGEWFDFVWNRTRAIRKVYSTGMASLTLDRCRLTRTLPYNAFVIYRVRIWLKNVQGMLFYQGLKPEGEAEFRCYDILIHVNEGDMLRQAQEYLPEVFNSDPVQFAISVAQAVASNNYIKFFKLIKSAPYLCACLMHQHFTQMRIKGLQCMIRSYSMGKKAVAYPMKKFIRQLFFENDEEAFNFCHEHGLTVNDNDTELVIQLDRNSFTACDKRIIPHRSSAIEEKRRNLTIGEIVYGSSLPDVSVQVPSSSFDESLRFIGSYWNMEETKIISPVRESNRAIPRVSPVREAVPTHVPQISNFIPEIVPKKVKAPAFTNTEIEIVAKMIIETTVRGMVMETCRSTLNDVRKQRELALTEEKLNRQRIVQQERRKKEIIDVCASTTCNNLIDEVVNDAVQQSLIHLKTAMINNTRKEKLTQLINKISLDVHKTIMDDCISTVAAKYVDEEMKKEKQRIMKLNGFLRTKNIALLRNFFLRWKSVKAEFDKLRTALGEFPSHPLFYDPSGENHGSTTDPKNEERECHKLDVSLVIEDFDIAGNLKGATLGVCEMIATRLANKLKNAPVVDTIWWKLVIVISAKDLCNVNIYKSLLSVYGIKENFRESENFTIKTCLISHVHRVINANLCYRIVFEDDITDSTLIGTNGILFLLNETDNVSLQSHWMKQRKRLEKLFKSLSNNYQIPMAICLMDFLKEISISDLKSYINTLTASCGANVLVCDSVFRLNQDSIDLNQIYNMNSWLADNSCFVPRLNRQNIMDAICEGFQIHFETPALQNYYERERLNSSQLEPEILIALYNAVVQYIAYTIGNEKLNELSYPASEFINSVHYRNGNWENESIRYLEYFKLLDKNLGFTQRIENLLNRAGICHSHDPRFVPWTLGLDEYLQLRLGSLYSSAADDIGIYDLPPLNTVEVYYLIDEADSFVAPTEWIEVNNVYNSLALEPSFNADSETTEINYLDLEGTTNRSELNHFATKDRNDTDLWKSLSYLDSVLKNEEKETNRLGYLLEQQFADHSSEDQSKNLQVIVKEQLNPEIRLSNEIENFLDTTTKLQSLYNTDLRATKELLGAESSC</sequence>
<evidence type="ECO:0000259" key="2">
    <source>
        <dbReference type="Pfam" id="PF03399"/>
    </source>
</evidence>
<evidence type="ECO:0000256" key="1">
    <source>
        <dbReference type="SAM" id="MobiDB-lite"/>
    </source>
</evidence>
<feature type="region of interest" description="Disordered" evidence="1">
    <location>
        <begin position="1"/>
        <end position="60"/>
    </location>
</feature>
<feature type="compositionally biased region" description="Basic residues" evidence="1">
    <location>
        <begin position="233"/>
        <end position="243"/>
    </location>
</feature>
<dbReference type="Pfam" id="PF16769">
    <property type="entry name" value="MCM3AP_GANP"/>
    <property type="match status" value="1"/>
</dbReference>
<dbReference type="PANTHER" id="PTHR12436:SF3">
    <property type="entry name" value="GERMINAL-CENTER ASSOCIATED NUCLEAR PROTEIN"/>
    <property type="match status" value="1"/>
</dbReference>
<evidence type="ECO:0000313" key="5">
    <source>
        <dbReference type="Proteomes" id="UP000009022"/>
    </source>
</evidence>
<dbReference type="InterPro" id="IPR031907">
    <property type="entry name" value="MCM3AP_GANP"/>
</dbReference>
<dbReference type="STRING" id="10228.B3S416"/>
<protein>
    <recommendedName>
        <fullName evidence="6">Germinal-center associated nuclear protein</fullName>
    </recommendedName>
</protein>